<feature type="region of interest" description="Disordered" evidence="5">
    <location>
        <begin position="1"/>
        <end position="43"/>
    </location>
</feature>
<evidence type="ECO:0000313" key="9">
    <source>
        <dbReference type="Proteomes" id="UP000274756"/>
    </source>
</evidence>
<dbReference type="PANTHER" id="PTHR24403">
    <property type="entry name" value="ZINC FINGER PROTEIN"/>
    <property type="match status" value="1"/>
</dbReference>
<organism evidence="8 10">
    <name type="scientific">Dracunculus medinensis</name>
    <name type="common">Guinea worm</name>
    <dbReference type="NCBI Taxonomy" id="318479"/>
    <lineage>
        <taxon>Eukaryota</taxon>
        <taxon>Metazoa</taxon>
        <taxon>Ecdysozoa</taxon>
        <taxon>Nematoda</taxon>
        <taxon>Chromadorea</taxon>
        <taxon>Rhabditida</taxon>
        <taxon>Spirurina</taxon>
        <taxon>Dracunculoidea</taxon>
        <taxon>Dracunculidae</taxon>
        <taxon>Dracunculus</taxon>
    </lineage>
</organism>
<reference evidence="7 9" key="2">
    <citation type="submission" date="2018-11" db="EMBL/GenBank/DDBJ databases">
        <authorList>
            <consortium name="Pathogen Informatics"/>
        </authorList>
    </citation>
    <scope>NUCLEOTIDE SEQUENCE [LARGE SCALE GENOMIC DNA]</scope>
</reference>
<keyword evidence="4" id="KW-0862">Zinc</keyword>
<dbReference type="AlphaFoldDB" id="A0A158Q436"/>
<dbReference type="Gene3D" id="3.30.160.60">
    <property type="entry name" value="Classic Zinc Finger"/>
    <property type="match status" value="1"/>
</dbReference>
<feature type="domain" description="C2H2-type" evidence="6">
    <location>
        <begin position="254"/>
        <end position="276"/>
    </location>
</feature>
<keyword evidence="2" id="KW-0677">Repeat</keyword>
<feature type="compositionally biased region" description="Polar residues" evidence="5">
    <location>
        <begin position="1"/>
        <end position="22"/>
    </location>
</feature>
<evidence type="ECO:0000256" key="5">
    <source>
        <dbReference type="SAM" id="MobiDB-lite"/>
    </source>
</evidence>
<sequence length="999" mass="115298">MSQFTQQSRTMSPCQTTSLIAQPSSSSTSPSSSSSSSSSSSLSSSPYPLALCSQPSCTSPYSSPLPISLSPPLSTFPCVLCELSKDENAFIPADCISYNYETLQELREHLVNCHAKFVSRALLSPDLCDQTYYWLLSNVEYTSYGVKMEYPSYENIGRILNEVYSSVMEGDLSFFSSFGAFPSSETDVHENSNSKISSKKRKRKPLRIGDFANHLQSIETQNDTIPNGVCNSESNDDSIDIPVFTNASKAVRKSKCQICQVDICTTARQRHVYQVHLRVADLFQCSACSYTNNNSVWEMRKHCVAVHHGQAKSISNEEHHIEKIQNNNFFHLINKHRLSGFQALNLKCFPDWKLKKTANWWRYNGEALLRNQKNSNSNGDMLSLLDDNGENDDDQSVCSNEDIVRSPPEGVIVDDRTEESRYPGRHIAQKHLKKPLYECPVCEGFGSYESCTVVKHISKVHPLDTAIPPISNLERFADEIRDLQALCFPNRPMKLVRPHIGGRPRERHKCQLCKLKVAQSDRQRHVYHRHLKKERIFECPMCSFSSNYDVHRVKWHIKWNHRENANDEPISHENEHRLEIDRLNEQCFPGWQHRRRPFWWLEIDEADKKIEELCKKEFKPSSNFLRHVAKDHLNIPLYQCPICEGHGGQDAYEVRSHMLKVHGGITVEPVSNLEQNAAEIQTVYQQCFPGRRLKNLSSEKKISQEVKLSEETKVQCRECSQEMKTEDRQIHVYRHHLKQSRLYECPLCDFSHHACSSDVKAHIKYAHRENSDVTPKSNLLKYCKEISEWNLRCFPGWINRRLPTAVLEDFNRCRICDVEVRQTSRHIAEIHLKMSLHECPLCNYGGAESRLVRRHMKNNHKKKEIKGLEPIANVVVHRAAFSEMHDKCFPGRPKRLSNITISDEGRRAKCRQCGATISRKRRLVHLLERHLKQPIYRCSLCDFNSTHDEGVVLIHIKTVHDNCAEVINDLQNYKSQVEPMSTSCFLDWHLRISFFNYKL</sequence>
<feature type="domain" description="C2H2-type" evidence="6">
    <location>
        <begin position="437"/>
        <end position="461"/>
    </location>
</feature>
<evidence type="ECO:0000256" key="1">
    <source>
        <dbReference type="ARBA" id="ARBA00022723"/>
    </source>
</evidence>
<reference evidence="10" key="1">
    <citation type="submission" date="2016-04" db="UniProtKB">
        <authorList>
            <consortium name="WormBaseParasite"/>
        </authorList>
    </citation>
    <scope>IDENTIFICATION</scope>
</reference>
<dbReference type="InterPro" id="IPR050688">
    <property type="entry name" value="Zinc_finger/UBP_domain"/>
</dbReference>
<protein>
    <submittedName>
        <fullName evidence="10">C2H2-type domain-containing protein</fullName>
    </submittedName>
</protein>
<keyword evidence="1" id="KW-0479">Metal-binding</keyword>
<feature type="domain" description="C2H2-type" evidence="6">
    <location>
        <begin position="508"/>
        <end position="530"/>
    </location>
</feature>
<dbReference type="GO" id="GO:0010468">
    <property type="term" value="P:regulation of gene expression"/>
    <property type="evidence" value="ECO:0007669"/>
    <property type="project" value="TreeGrafter"/>
</dbReference>
<keyword evidence="9" id="KW-1185">Reference proteome</keyword>
<evidence type="ECO:0000313" key="10">
    <source>
        <dbReference type="WBParaSite" id="DME_0000391801-mRNA-1"/>
    </source>
</evidence>
<dbReference type="Proteomes" id="UP000274756">
    <property type="component" value="Unassembled WGS sequence"/>
</dbReference>
<name>A0A158Q436_DRAME</name>
<dbReference type="OrthoDB" id="3561125at2759"/>
<feature type="domain" description="C2H2-type" evidence="6">
    <location>
        <begin position="743"/>
        <end position="767"/>
    </location>
</feature>
<feature type="domain" description="C2H2-type" evidence="6">
    <location>
        <begin position="638"/>
        <end position="662"/>
    </location>
</feature>
<keyword evidence="3" id="KW-0863">Zinc-finger</keyword>
<evidence type="ECO:0000256" key="4">
    <source>
        <dbReference type="ARBA" id="ARBA00022833"/>
    </source>
</evidence>
<feature type="domain" description="C2H2-type" evidence="6">
    <location>
        <begin position="837"/>
        <end position="860"/>
    </location>
</feature>
<feature type="domain" description="C2H2-type" evidence="6">
    <location>
        <begin position="76"/>
        <end position="114"/>
    </location>
</feature>
<evidence type="ECO:0000256" key="2">
    <source>
        <dbReference type="ARBA" id="ARBA00022737"/>
    </source>
</evidence>
<dbReference type="EMBL" id="UYYG01001164">
    <property type="protein sequence ID" value="VDN57950.1"/>
    <property type="molecule type" value="Genomic_DNA"/>
</dbReference>
<feature type="domain" description="C2H2-type" evidence="6">
    <location>
        <begin position="908"/>
        <end position="930"/>
    </location>
</feature>
<dbReference type="SMART" id="SM00355">
    <property type="entry name" value="ZnF_C2H2"/>
    <property type="match status" value="12"/>
</dbReference>
<evidence type="ECO:0000313" key="8">
    <source>
        <dbReference type="Proteomes" id="UP000038040"/>
    </source>
</evidence>
<dbReference type="InterPro" id="IPR013087">
    <property type="entry name" value="Znf_C2H2_type"/>
</dbReference>
<proteinExistence type="predicted"/>
<gene>
    <name evidence="7" type="ORF">DME_LOCUS7923</name>
</gene>
<accession>A0A158Q436</accession>
<dbReference type="Proteomes" id="UP000038040">
    <property type="component" value="Unplaced"/>
</dbReference>
<evidence type="ECO:0000256" key="3">
    <source>
        <dbReference type="ARBA" id="ARBA00022771"/>
    </source>
</evidence>
<feature type="domain" description="C2H2-type" evidence="6">
    <location>
        <begin position="714"/>
        <end position="735"/>
    </location>
</feature>
<dbReference type="GO" id="GO:0008270">
    <property type="term" value="F:zinc ion binding"/>
    <property type="evidence" value="ECO:0007669"/>
    <property type="project" value="UniProtKB-KW"/>
</dbReference>
<feature type="domain" description="C2H2-type" evidence="6">
    <location>
        <begin position="936"/>
        <end position="960"/>
    </location>
</feature>
<dbReference type="PANTHER" id="PTHR24403:SF67">
    <property type="entry name" value="FI01116P-RELATED"/>
    <property type="match status" value="1"/>
</dbReference>
<feature type="domain" description="C2H2-type" evidence="6">
    <location>
        <begin position="537"/>
        <end position="561"/>
    </location>
</feature>
<feature type="compositionally biased region" description="Low complexity" evidence="5">
    <location>
        <begin position="23"/>
        <end position="43"/>
    </location>
</feature>
<dbReference type="GO" id="GO:0005634">
    <property type="term" value="C:nucleus"/>
    <property type="evidence" value="ECO:0007669"/>
    <property type="project" value="TreeGrafter"/>
</dbReference>
<dbReference type="STRING" id="318479.A0A158Q436"/>
<dbReference type="WBParaSite" id="DME_0000391801-mRNA-1">
    <property type="protein sequence ID" value="DME_0000391801-mRNA-1"/>
    <property type="gene ID" value="DME_0000391801"/>
</dbReference>
<evidence type="ECO:0000313" key="7">
    <source>
        <dbReference type="EMBL" id="VDN57950.1"/>
    </source>
</evidence>
<feature type="domain" description="C2H2-type" evidence="6">
    <location>
        <begin position="283"/>
        <end position="307"/>
    </location>
</feature>
<evidence type="ECO:0000259" key="6">
    <source>
        <dbReference type="SMART" id="SM00355"/>
    </source>
</evidence>